<dbReference type="SUPFAM" id="SSF48264">
    <property type="entry name" value="Cytochrome P450"/>
    <property type="match status" value="1"/>
</dbReference>
<reference evidence="11" key="2">
    <citation type="submission" date="2021-01" db="UniProtKB">
        <authorList>
            <consortium name="EnsemblPlants"/>
        </authorList>
    </citation>
    <scope>IDENTIFICATION</scope>
</reference>
<accession>A0A7N2R1P6</accession>
<dbReference type="InParanoid" id="A0A7N2R1P6"/>
<dbReference type="RefSeq" id="XP_030960846.1">
    <property type="nucleotide sequence ID" value="XM_031104986.1"/>
</dbReference>
<dbReference type="EnsemblPlants" id="QL03p056805:mrna">
    <property type="protein sequence ID" value="QL03p056805:mrna"/>
    <property type="gene ID" value="QL03p056805"/>
</dbReference>
<evidence type="ECO:0000256" key="8">
    <source>
        <dbReference type="PIRSR" id="PIRSR602401-1"/>
    </source>
</evidence>
<reference evidence="11 12" key="1">
    <citation type="journal article" date="2016" name="G3 (Bethesda)">
        <title>First Draft Assembly and Annotation of the Genome of a California Endemic Oak Quercus lobata Nee (Fagaceae).</title>
        <authorList>
            <person name="Sork V.L."/>
            <person name="Fitz-Gibbon S.T."/>
            <person name="Puiu D."/>
            <person name="Crepeau M."/>
            <person name="Gugger P.F."/>
            <person name="Sherman R."/>
            <person name="Stevens K."/>
            <person name="Langley C.H."/>
            <person name="Pellegrini M."/>
            <person name="Salzberg S.L."/>
        </authorList>
    </citation>
    <scope>NUCLEOTIDE SEQUENCE [LARGE SCALE GENOMIC DNA]</scope>
    <source>
        <strain evidence="11 12">cv. SW786</strain>
    </source>
</reference>
<keyword evidence="6 8" id="KW-0408">Iron</keyword>
<dbReference type="FunFam" id="1.10.630.10:FF:000011">
    <property type="entry name" value="Cytochrome P450 83B1"/>
    <property type="match status" value="1"/>
</dbReference>
<evidence type="ECO:0000256" key="10">
    <source>
        <dbReference type="SAM" id="Phobius"/>
    </source>
</evidence>
<evidence type="ECO:0000256" key="7">
    <source>
        <dbReference type="ARBA" id="ARBA00023033"/>
    </source>
</evidence>
<keyword evidence="10" id="KW-0472">Membrane</keyword>
<keyword evidence="5 9" id="KW-0560">Oxidoreductase</keyword>
<dbReference type="InterPro" id="IPR036396">
    <property type="entry name" value="Cyt_P450_sf"/>
</dbReference>
<evidence type="ECO:0000256" key="5">
    <source>
        <dbReference type="ARBA" id="ARBA00023002"/>
    </source>
</evidence>
<organism evidence="11 12">
    <name type="scientific">Quercus lobata</name>
    <name type="common">Valley oak</name>
    <dbReference type="NCBI Taxonomy" id="97700"/>
    <lineage>
        <taxon>Eukaryota</taxon>
        <taxon>Viridiplantae</taxon>
        <taxon>Streptophyta</taxon>
        <taxon>Embryophyta</taxon>
        <taxon>Tracheophyta</taxon>
        <taxon>Spermatophyta</taxon>
        <taxon>Magnoliopsida</taxon>
        <taxon>eudicotyledons</taxon>
        <taxon>Gunneridae</taxon>
        <taxon>Pentapetalae</taxon>
        <taxon>rosids</taxon>
        <taxon>fabids</taxon>
        <taxon>Fagales</taxon>
        <taxon>Fagaceae</taxon>
        <taxon>Quercus</taxon>
    </lineage>
</organism>
<feature type="transmembrane region" description="Helical" evidence="10">
    <location>
        <begin position="6"/>
        <end position="22"/>
    </location>
</feature>
<evidence type="ECO:0000313" key="11">
    <source>
        <dbReference type="EnsemblPlants" id="QL03p056805:mrna"/>
    </source>
</evidence>
<evidence type="ECO:0000256" key="2">
    <source>
        <dbReference type="ARBA" id="ARBA00010617"/>
    </source>
</evidence>
<dbReference type="PANTHER" id="PTHR47955">
    <property type="entry name" value="CYTOCHROME P450 FAMILY 71 PROTEIN"/>
    <property type="match status" value="1"/>
</dbReference>
<dbReference type="AlphaFoldDB" id="A0A7N2R1P6"/>
<dbReference type="GO" id="GO:0004497">
    <property type="term" value="F:monooxygenase activity"/>
    <property type="evidence" value="ECO:0007669"/>
    <property type="project" value="UniProtKB-KW"/>
</dbReference>
<dbReference type="OrthoDB" id="2789670at2759"/>
<dbReference type="EMBL" id="LRBV02000003">
    <property type="status" value="NOT_ANNOTATED_CDS"/>
    <property type="molecule type" value="Genomic_DNA"/>
</dbReference>
<evidence type="ECO:0000256" key="1">
    <source>
        <dbReference type="ARBA" id="ARBA00001971"/>
    </source>
</evidence>
<dbReference type="Gramene" id="QL03p056805:mrna">
    <property type="protein sequence ID" value="QL03p056805:mrna"/>
    <property type="gene ID" value="QL03p056805"/>
</dbReference>
<dbReference type="GeneID" id="115982400"/>
<evidence type="ECO:0000256" key="4">
    <source>
        <dbReference type="ARBA" id="ARBA00022723"/>
    </source>
</evidence>
<dbReference type="GO" id="GO:0016705">
    <property type="term" value="F:oxidoreductase activity, acting on paired donors, with incorporation or reduction of molecular oxygen"/>
    <property type="evidence" value="ECO:0007669"/>
    <property type="project" value="InterPro"/>
</dbReference>
<sequence>MALDTIPLWLPLLLILPLLLLMKKKMDERSSKNLPPSPPKLPIIGNLHQLGVLPHQSMWQLSKKYGSVMLLQLSAIRIVIISSAEAAREVLKDHDRACCNRTPLACTKVFSYNYRDMAFSPYGDYWRKIRKICVLELFCMKRVQSYQFIREEEVALLVDSISHYASSATPIDLSEKLFALNASITFRIGFGKSFRGSGLDNERFQAVVDKVVSMIGSYNASEFFPFVGWIIDTFSGRFKRLERVFHELDTLFQQVIDLHLDPERTKLEHEDIIDVLLRIEREQAESGDAAWFTKHNIKAVLFDIFSGGVDTGAITMIWAMAELAKNPRLMKKAQDEVRNFIGNKGKVTESDTDHLHYLKMIVKETFRLHPPGTLLFPRETMSHFKINGYDIYPKMLVQVNVWAIGRDPKYWENPEEFIPERFMDNSIDYKGQNFELLTFGSGRRSCPGMYMATTTIELALANLLYCFNWKLPDGMKEEDINMEEEAGPSLTTSKKTALNLVPIKLF</sequence>
<protein>
    <submittedName>
        <fullName evidence="11">Uncharacterized protein</fullName>
    </submittedName>
</protein>
<name>A0A7N2R1P6_QUELO</name>
<dbReference type="PANTHER" id="PTHR47955:SF19">
    <property type="entry name" value="CYTOCHROME P450 71A9-LIKE ISOFORM X1"/>
    <property type="match status" value="1"/>
</dbReference>
<gene>
    <name evidence="11" type="primary">LOC115982400</name>
</gene>
<dbReference type="PRINTS" id="PR00385">
    <property type="entry name" value="P450"/>
</dbReference>
<feature type="binding site" description="axial binding residue" evidence="8">
    <location>
        <position position="446"/>
    </location>
    <ligand>
        <name>heme</name>
        <dbReference type="ChEBI" id="CHEBI:30413"/>
    </ligand>
    <ligandPart>
        <name>Fe</name>
        <dbReference type="ChEBI" id="CHEBI:18248"/>
    </ligandPart>
</feature>
<keyword evidence="10" id="KW-0812">Transmembrane</keyword>
<proteinExistence type="inferred from homology"/>
<dbReference type="InterPro" id="IPR002401">
    <property type="entry name" value="Cyt_P450_E_grp-I"/>
</dbReference>
<evidence type="ECO:0000256" key="9">
    <source>
        <dbReference type="RuleBase" id="RU000461"/>
    </source>
</evidence>
<dbReference type="KEGG" id="qlo:115982400"/>
<evidence type="ECO:0000313" key="12">
    <source>
        <dbReference type="Proteomes" id="UP000594261"/>
    </source>
</evidence>
<evidence type="ECO:0000256" key="6">
    <source>
        <dbReference type="ARBA" id="ARBA00023004"/>
    </source>
</evidence>
<dbReference type="OMA" id="LYQFDWE"/>
<dbReference type="PROSITE" id="PS00086">
    <property type="entry name" value="CYTOCHROME_P450"/>
    <property type="match status" value="1"/>
</dbReference>
<dbReference type="GO" id="GO:0005506">
    <property type="term" value="F:iron ion binding"/>
    <property type="evidence" value="ECO:0007669"/>
    <property type="project" value="InterPro"/>
</dbReference>
<comment type="similarity">
    <text evidence="2 9">Belongs to the cytochrome P450 family.</text>
</comment>
<dbReference type="Proteomes" id="UP000594261">
    <property type="component" value="Chromosome 3"/>
</dbReference>
<keyword evidence="7 9" id="KW-0503">Monooxygenase</keyword>
<keyword evidence="3 8" id="KW-0349">Heme</keyword>
<dbReference type="CDD" id="cd11072">
    <property type="entry name" value="CYP71-like"/>
    <property type="match status" value="1"/>
</dbReference>
<keyword evidence="10" id="KW-1133">Transmembrane helix</keyword>
<dbReference type="Pfam" id="PF00067">
    <property type="entry name" value="p450"/>
    <property type="match status" value="1"/>
</dbReference>
<keyword evidence="4 8" id="KW-0479">Metal-binding</keyword>
<dbReference type="FunCoup" id="A0A7N2R1P6">
    <property type="interactions" value="1150"/>
</dbReference>
<dbReference type="GO" id="GO:0020037">
    <property type="term" value="F:heme binding"/>
    <property type="evidence" value="ECO:0007669"/>
    <property type="project" value="InterPro"/>
</dbReference>
<evidence type="ECO:0000256" key="3">
    <source>
        <dbReference type="ARBA" id="ARBA00022617"/>
    </source>
</evidence>
<dbReference type="PRINTS" id="PR00463">
    <property type="entry name" value="EP450I"/>
</dbReference>
<dbReference type="InterPro" id="IPR001128">
    <property type="entry name" value="Cyt_P450"/>
</dbReference>
<dbReference type="InterPro" id="IPR017972">
    <property type="entry name" value="Cyt_P450_CS"/>
</dbReference>
<keyword evidence="12" id="KW-1185">Reference proteome</keyword>
<comment type="cofactor">
    <cofactor evidence="1 8">
        <name>heme</name>
        <dbReference type="ChEBI" id="CHEBI:30413"/>
    </cofactor>
</comment>
<dbReference type="Gene3D" id="1.10.630.10">
    <property type="entry name" value="Cytochrome P450"/>
    <property type="match status" value="1"/>
</dbReference>